<dbReference type="InterPro" id="IPR001915">
    <property type="entry name" value="Peptidase_M48"/>
</dbReference>
<protein>
    <recommendedName>
        <fullName evidence="12">Protease HtpX homolog</fullName>
        <ecNumber evidence="12">3.4.24.-</ecNumber>
    </recommendedName>
</protein>
<dbReference type="EMBL" id="AP024355">
    <property type="protein sequence ID" value="BCR07021.1"/>
    <property type="molecule type" value="Genomic_DNA"/>
</dbReference>
<name>A0ABM8HYA6_9BACT</name>
<dbReference type="RefSeq" id="WP_221250392.1">
    <property type="nucleotide sequence ID" value="NZ_AP024355.1"/>
</dbReference>
<feature type="transmembrane region" description="Helical" evidence="12">
    <location>
        <begin position="177"/>
        <end position="197"/>
    </location>
</feature>
<evidence type="ECO:0000256" key="2">
    <source>
        <dbReference type="ARBA" id="ARBA00009779"/>
    </source>
</evidence>
<keyword evidence="15" id="KW-1185">Reference proteome</keyword>
<evidence type="ECO:0000256" key="1">
    <source>
        <dbReference type="ARBA" id="ARBA00004651"/>
    </source>
</evidence>
<keyword evidence="9 12" id="KW-1133">Transmembrane helix</keyword>
<dbReference type="PANTHER" id="PTHR43221">
    <property type="entry name" value="PROTEASE HTPX"/>
    <property type="match status" value="1"/>
</dbReference>
<dbReference type="HAMAP" id="MF_00188">
    <property type="entry name" value="Pept_M48_protease_HtpX"/>
    <property type="match status" value="1"/>
</dbReference>
<evidence type="ECO:0000313" key="14">
    <source>
        <dbReference type="EMBL" id="BCR07021.1"/>
    </source>
</evidence>
<keyword evidence="8 12" id="KW-0862">Zinc</keyword>
<evidence type="ECO:0000256" key="10">
    <source>
        <dbReference type="ARBA" id="ARBA00023049"/>
    </source>
</evidence>
<dbReference type="Proteomes" id="UP001319827">
    <property type="component" value="Chromosome"/>
</dbReference>
<evidence type="ECO:0000256" key="11">
    <source>
        <dbReference type="ARBA" id="ARBA00023136"/>
    </source>
</evidence>
<sequence length="285" mass="30079">MNRIKTTLLLTTLTLLMIGMGSAIGGQSGAIVAFALAGAMNFFSYWYSDKIVLRMYGAREVSEADQPGFHAMVRRLAQQAGMPMPRVYIIPSPSPNAFATGRNPQNAAVAATEGIMALLSEEELEGVMAHELAHVQNRDTLISTVAATLAGAISMLGSMLQWAAIFGAGRSEDEEEGGGMLGGLALAIIAPLAAMLIQMAVSRSREYLADASGARICGKPRALAAALRKLQMGAQSLPMQEARPATAHLFIVNPLSGGAMLKLFSTHPPMEERIARLEALAAGRA</sequence>
<dbReference type="InterPro" id="IPR022919">
    <property type="entry name" value="Pept_M48_protease_HtpX"/>
</dbReference>
<dbReference type="GO" id="GO:0008233">
    <property type="term" value="F:peptidase activity"/>
    <property type="evidence" value="ECO:0007669"/>
    <property type="project" value="UniProtKB-KW"/>
</dbReference>
<keyword evidence="4 12" id="KW-0645">Protease</keyword>
<evidence type="ECO:0000259" key="13">
    <source>
        <dbReference type="Pfam" id="PF01435"/>
    </source>
</evidence>
<reference evidence="14 15" key="2">
    <citation type="journal article" date="2021" name="Int. J. Syst. Evol. Microbiol.">
        <title>Isolation and Polyphasic Characterization of Desulfuromonas versatilis sp. Nov., an Electrogenic Bacteria Capable of Versatile Metabolism Isolated from a Graphene Oxide-Reducing Enrichment Culture.</title>
        <authorList>
            <person name="Xie L."/>
            <person name="Yoshida N."/>
            <person name="Ishii S."/>
            <person name="Meng L."/>
        </authorList>
    </citation>
    <scope>NUCLEOTIDE SEQUENCE [LARGE SCALE GENOMIC DNA]</scope>
    <source>
        <strain evidence="14 15">NIT-T3</strain>
    </source>
</reference>
<feature type="binding site" evidence="12">
    <location>
        <position position="206"/>
    </location>
    <ligand>
        <name>Zn(2+)</name>
        <dbReference type="ChEBI" id="CHEBI:29105"/>
        <note>catalytic</note>
    </ligand>
</feature>
<dbReference type="Pfam" id="PF01435">
    <property type="entry name" value="Peptidase_M48"/>
    <property type="match status" value="1"/>
</dbReference>
<evidence type="ECO:0000256" key="6">
    <source>
        <dbReference type="ARBA" id="ARBA00022723"/>
    </source>
</evidence>
<reference evidence="14 15" key="1">
    <citation type="journal article" date="2016" name="C (Basel)">
        <title>Selective Growth of and Electricity Production by Marine Exoelectrogenic Bacteria in Self-Aggregated Hydrogel of Microbially Reduced Graphene Oxide.</title>
        <authorList>
            <person name="Yoshida N."/>
            <person name="Goto Y."/>
            <person name="Miyata Y."/>
        </authorList>
    </citation>
    <scope>NUCLEOTIDE SEQUENCE [LARGE SCALE GENOMIC DNA]</scope>
    <source>
        <strain evidence="14 15">NIT-T3</strain>
    </source>
</reference>
<proteinExistence type="inferred from homology"/>
<dbReference type="NCBIfam" id="NF002826">
    <property type="entry name" value="PRK03001.1"/>
    <property type="match status" value="1"/>
</dbReference>
<dbReference type="Gene3D" id="3.30.2010.10">
    <property type="entry name" value="Metalloproteases ('zincins'), catalytic domain"/>
    <property type="match status" value="1"/>
</dbReference>
<evidence type="ECO:0000256" key="9">
    <source>
        <dbReference type="ARBA" id="ARBA00022989"/>
    </source>
</evidence>
<organism evidence="14 15">
    <name type="scientific">Desulfuromonas versatilis</name>
    <dbReference type="NCBI Taxonomy" id="2802975"/>
    <lineage>
        <taxon>Bacteria</taxon>
        <taxon>Pseudomonadati</taxon>
        <taxon>Thermodesulfobacteriota</taxon>
        <taxon>Desulfuromonadia</taxon>
        <taxon>Desulfuromonadales</taxon>
        <taxon>Desulfuromonadaceae</taxon>
        <taxon>Desulfuromonas</taxon>
    </lineage>
</organism>
<evidence type="ECO:0000313" key="15">
    <source>
        <dbReference type="Proteomes" id="UP001319827"/>
    </source>
</evidence>
<dbReference type="PANTHER" id="PTHR43221:SF1">
    <property type="entry name" value="PROTEASE HTPX"/>
    <property type="match status" value="1"/>
</dbReference>
<comment type="subcellular location">
    <subcellularLocation>
        <location evidence="1 12">Cell membrane</location>
        <topology evidence="1 12">Multi-pass membrane protein</topology>
    </subcellularLocation>
</comment>
<evidence type="ECO:0000256" key="7">
    <source>
        <dbReference type="ARBA" id="ARBA00022801"/>
    </source>
</evidence>
<feature type="transmembrane region" description="Helical" evidence="12">
    <location>
        <begin position="141"/>
        <end position="165"/>
    </location>
</feature>
<comment type="similarity">
    <text evidence="2 12">Belongs to the peptidase M48B family.</text>
</comment>
<evidence type="ECO:0000256" key="12">
    <source>
        <dbReference type="HAMAP-Rule" id="MF_00188"/>
    </source>
</evidence>
<dbReference type="GO" id="GO:0006508">
    <property type="term" value="P:proteolysis"/>
    <property type="evidence" value="ECO:0007669"/>
    <property type="project" value="UniProtKB-KW"/>
</dbReference>
<feature type="binding site" evidence="12">
    <location>
        <position position="134"/>
    </location>
    <ligand>
        <name>Zn(2+)</name>
        <dbReference type="ChEBI" id="CHEBI:29105"/>
        <note>catalytic</note>
    </ligand>
</feature>
<keyword evidence="7 12" id="KW-0378">Hydrolase</keyword>
<feature type="domain" description="Peptidase M48" evidence="13">
    <location>
        <begin position="65"/>
        <end position="280"/>
    </location>
</feature>
<comment type="cofactor">
    <cofactor evidence="12">
        <name>Zn(2+)</name>
        <dbReference type="ChEBI" id="CHEBI:29105"/>
    </cofactor>
    <text evidence="12">Binds 1 zinc ion per subunit.</text>
</comment>
<evidence type="ECO:0000256" key="8">
    <source>
        <dbReference type="ARBA" id="ARBA00022833"/>
    </source>
</evidence>
<dbReference type="CDD" id="cd07336">
    <property type="entry name" value="M48B_HtpX_like"/>
    <property type="match status" value="1"/>
</dbReference>
<feature type="binding site" evidence="12">
    <location>
        <position position="130"/>
    </location>
    <ligand>
        <name>Zn(2+)</name>
        <dbReference type="ChEBI" id="CHEBI:29105"/>
        <note>catalytic</note>
    </ligand>
</feature>
<dbReference type="InterPro" id="IPR050083">
    <property type="entry name" value="HtpX_protease"/>
</dbReference>
<gene>
    <name evidence="14" type="primary">htpX_3</name>
    <name evidence="12" type="synonym">htpX</name>
    <name evidence="14" type="ORF">DESUT3_40900</name>
</gene>
<feature type="transmembrane region" description="Helical" evidence="12">
    <location>
        <begin position="31"/>
        <end position="48"/>
    </location>
</feature>
<evidence type="ECO:0000256" key="4">
    <source>
        <dbReference type="ARBA" id="ARBA00022670"/>
    </source>
</evidence>
<keyword evidence="3 12" id="KW-1003">Cell membrane</keyword>
<evidence type="ECO:0000256" key="3">
    <source>
        <dbReference type="ARBA" id="ARBA00022475"/>
    </source>
</evidence>
<dbReference type="EC" id="3.4.24.-" evidence="12"/>
<keyword evidence="11 12" id="KW-0472">Membrane</keyword>
<keyword evidence="10 12" id="KW-0482">Metalloprotease</keyword>
<keyword evidence="5 12" id="KW-0812">Transmembrane</keyword>
<keyword evidence="6 12" id="KW-0479">Metal-binding</keyword>
<accession>A0ABM8HYA6</accession>
<feature type="active site" evidence="12">
    <location>
        <position position="131"/>
    </location>
</feature>
<evidence type="ECO:0000256" key="5">
    <source>
        <dbReference type="ARBA" id="ARBA00022692"/>
    </source>
</evidence>